<evidence type="ECO:0000313" key="1">
    <source>
        <dbReference type="EMBL" id="AWV89103.1"/>
    </source>
</evidence>
<evidence type="ECO:0000313" key="2">
    <source>
        <dbReference type="Proteomes" id="UP000249799"/>
    </source>
</evidence>
<dbReference type="SUPFAM" id="SSF56281">
    <property type="entry name" value="Metallo-hydrolase/oxidoreductase"/>
    <property type="match status" value="1"/>
</dbReference>
<dbReference type="OrthoDB" id="9789133at2"/>
<gene>
    <name evidence="1" type="ORF">DN745_07045</name>
</gene>
<reference evidence="1 2" key="1">
    <citation type="submission" date="2018-06" db="EMBL/GenBank/DDBJ databases">
        <title>Lujinxingia sediminis gen. nov. sp. nov., a new facultative anaerobic member of the class Deltaproteobacteria, and proposal of Lujinxingaceae fam. nov.</title>
        <authorList>
            <person name="Guo L.-Y."/>
            <person name="Li C.-M."/>
            <person name="Wang S."/>
            <person name="Du Z.-J."/>
        </authorList>
    </citation>
    <scope>NUCLEOTIDE SEQUENCE [LARGE SCALE GENOMIC DNA]</scope>
    <source>
        <strain evidence="1 2">FA350</strain>
    </source>
</reference>
<sequence length="225" mass="24690">MKPMELRYLGHAALRLRAADQTTLIIDPYNPGGFSGRMGYAPIPYHADAVVCSHAHLDHAAIDDLPNRPHVMEGDACFGPFAVQRHRAFHDEYEGRRRGGAVDILEIQVDGLRVVHLSDVGHSPTPALIEALRAPDILCLPVGGNFTIGAAQAYEWLQRLAPTRCVPIHAKTPRCLLDLLETGVFEAYIPATPSDAMDRQMGSFIEVDSAMITFEEWIAALAPEC</sequence>
<name>A0A2Z4FJJ0_9DELT</name>
<organism evidence="1 2">
    <name type="scientific">Bradymonas sediminis</name>
    <dbReference type="NCBI Taxonomy" id="1548548"/>
    <lineage>
        <taxon>Bacteria</taxon>
        <taxon>Deltaproteobacteria</taxon>
        <taxon>Bradymonadales</taxon>
        <taxon>Bradymonadaceae</taxon>
        <taxon>Bradymonas</taxon>
    </lineage>
</organism>
<dbReference type="AlphaFoldDB" id="A0A2Z4FJJ0"/>
<dbReference type="EMBL" id="CP030032">
    <property type="protein sequence ID" value="AWV89103.1"/>
    <property type="molecule type" value="Genomic_DNA"/>
</dbReference>
<protein>
    <submittedName>
        <fullName evidence="1">Uncharacterized protein</fullName>
    </submittedName>
</protein>
<dbReference type="Proteomes" id="UP000249799">
    <property type="component" value="Chromosome"/>
</dbReference>
<keyword evidence="2" id="KW-1185">Reference proteome</keyword>
<dbReference type="KEGG" id="bsed:DN745_07045"/>
<dbReference type="Gene3D" id="3.60.15.10">
    <property type="entry name" value="Ribonuclease Z/Hydroxyacylglutathione hydrolase-like"/>
    <property type="match status" value="1"/>
</dbReference>
<dbReference type="RefSeq" id="WP_111333338.1">
    <property type="nucleotide sequence ID" value="NZ_CP030032.1"/>
</dbReference>
<accession>A0A2Z4FJJ0</accession>
<dbReference type="PANTHER" id="PTHR39189:SF1">
    <property type="entry name" value="UPF0173 METAL-DEPENDENT HYDROLASE YTKL"/>
    <property type="match status" value="1"/>
</dbReference>
<dbReference type="PANTHER" id="PTHR39189">
    <property type="entry name" value="UPF0173 METAL-DEPENDENT HYDROLASE YTKL"/>
    <property type="match status" value="1"/>
</dbReference>
<dbReference type="Pfam" id="PF13483">
    <property type="entry name" value="Lactamase_B_3"/>
    <property type="match status" value="1"/>
</dbReference>
<dbReference type="InterPro" id="IPR036866">
    <property type="entry name" value="RibonucZ/Hydroxyglut_hydro"/>
</dbReference>
<proteinExistence type="predicted"/>